<dbReference type="EMBL" id="FZMO01000079">
    <property type="protein sequence ID" value="SNQ47094.1"/>
    <property type="molecule type" value="Genomic_DNA"/>
</dbReference>
<organism evidence="2 3">
    <name type="scientific">Frankia canadensis</name>
    <dbReference type="NCBI Taxonomy" id="1836972"/>
    <lineage>
        <taxon>Bacteria</taxon>
        <taxon>Bacillati</taxon>
        <taxon>Actinomycetota</taxon>
        <taxon>Actinomycetes</taxon>
        <taxon>Frankiales</taxon>
        <taxon>Frankiaceae</taxon>
        <taxon>Frankia</taxon>
    </lineage>
</organism>
<feature type="region of interest" description="Disordered" evidence="1">
    <location>
        <begin position="31"/>
        <end position="65"/>
    </location>
</feature>
<keyword evidence="3" id="KW-1185">Reference proteome</keyword>
<gene>
    <name evidence="2" type="ORF">FRACA_170054</name>
</gene>
<sequence length="65" mass="6998">MVGPGAQDLAERFEVVWWPLDPALILVRPSDAASTTMSSERGANPKSPAPSPRGGYQPRARHSAR</sequence>
<accession>A0A2I2KN49</accession>
<evidence type="ECO:0000313" key="2">
    <source>
        <dbReference type="EMBL" id="SNQ47094.1"/>
    </source>
</evidence>
<proteinExistence type="predicted"/>
<dbReference type="Proteomes" id="UP000234331">
    <property type="component" value="Unassembled WGS sequence"/>
</dbReference>
<name>A0A2I2KN49_9ACTN</name>
<reference evidence="2 3" key="1">
    <citation type="submission" date="2017-06" db="EMBL/GenBank/DDBJ databases">
        <authorList>
            <person name="Kim H.J."/>
            <person name="Triplett B.A."/>
        </authorList>
    </citation>
    <scope>NUCLEOTIDE SEQUENCE [LARGE SCALE GENOMIC DNA]</scope>
    <source>
        <strain evidence="2">FRACA_ARgP5</strain>
    </source>
</reference>
<evidence type="ECO:0000313" key="3">
    <source>
        <dbReference type="Proteomes" id="UP000234331"/>
    </source>
</evidence>
<feature type="compositionally biased region" description="Polar residues" evidence="1">
    <location>
        <begin position="32"/>
        <end position="41"/>
    </location>
</feature>
<dbReference type="AlphaFoldDB" id="A0A2I2KN49"/>
<evidence type="ECO:0000256" key="1">
    <source>
        <dbReference type="SAM" id="MobiDB-lite"/>
    </source>
</evidence>
<protein>
    <submittedName>
        <fullName evidence="2">Uncharacterized protein</fullName>
    </submittedName>
</protein>